<dbReference type="Gene3D" id="3.10.150.10">
    <property type="entry name" value="DNA Polymerase III, subunit A, domain 2"/>
    <property type="match status" value="3"/>
</dbReference>
<feature type="domain" description="DNA polymerase III beta sliding clamp C-terminal" evidence="12">
    <location>
        <begin position="299"/>
        <end position="411"/>
    </location>
</feature>
<evidence type="ECO:0000256" key="5">
    <source>
        <dbReference type="ARBA" id="ARBA00022695"/>
    </source>
</evidence>
<feature type="domain" description="DNA polymerase III beta sliding clamp N-terminal" evidence="10">
    <location>
        <begin position="39"/>
        <end position="155"/>
    </location>
</feature>
<evidence type="ECO:0000256" key="2">
    <source>
        <dbReference type="ARBA" id="ARBA00010752"/>
    </source>
</evidence>
<dbReference type="PANTHER" id="PTHR30478">
    <property type="entry name" value="DNA POLYMERASE III SUBUNIT BETA"/>
    <property type="match status" value="1"/>
</dbReference>
<evidence type="ECO:0000256" key="6">
    <source>
        <dbReference type="ARBA" id="ARBA00022705"/>
    </source>
</evidence>
<evidence type="ECO:0000256" key="1">
    <source>
        <dbReference type="ARBA" id="ARBA00004496"/>
    </source>
</evidence>
<name>A0ABP5G1I5_9ACTN</name>
<gene>
    <name evidence="13" type="ORF">GCM10009839_44650</name>
</gene>
<dbReference type="Pfam" id="PF00712">
    <property type="entry name" value="DNA_pol3_beta"/>
    <property type="match status" value="1"/>
</dbReference>
<dbReference type="Pfam" id="PF02767">
    <property type="entry name" value="DNA_pol3_beta_2"/>
    <property type="match status" value="1"/>
</dbReference>
<keyword evidence="5" id="KW-0548">Nucleotidyltransferase</keyword>
<keyword evidence="8" id="KW-0238">DNA-binding</keyword>
<dbReference type="NCBIfam" id="TIGR00663">
    <property type="entry name" value="dnan"/>
    <property type="match status" value="1"/>
</dbReference>
<protein>
    <recommendedName>
        <fullName evidence="15">DNA polymerase III subunit beta</fullName>
    </recommendedName>
</protein>
<comment type="subcellular location">
    <subcellularLocation>
        <location evidence="1">Cytoplasm</location>
    </subcellularLocation>
</comment>
<keyword evidence="14" id="KW-1185">Reference proteome</keyword>
<reference evidence="14" key="1">
    <citation type="journal article" date="2019" name="Int. J. Syst. Evol. Microbiol.">
        <title>The Global Catalogue of Microorganisms (GCM) 10K type strain sequencing project: providing services to taxonomists for standard genome sequencing and annotation.</title>
        <authorList>
            <consortium name="The Broad Institute Genomics Platform"/>
            <consortium name="The Broad Institute Genome Sequencing Center for Infectious Disease"/>
            <person name="Wu L."/>
            <person name="Ma J."/>
        </authorList>
    </citation>
    <scope>NUCLEOTIDE SEQUENCE [LARGE SCALE GENOMIC DNA]</scope>
    <source>
        <strain evidence="14">JCM 16014</strain>
    </source>
</reference>
<dbReference type="SUPFAM" id="SSF55979">
    <property type="entry name" value="DNA clamp"/>
    <property type="match status" value="3"/>
</dbReference>
<keyword evidence="3" id="KW-0963">Cytoplasm</keyword>
<dbReference type="CDD" id="cd00140">
    <property type="entry name" value="beta_clamp"/>
    <property type="match status" value="1"/>
</dbReference>
<evidence type="ECO:0000313" key="14">
    <source>
        <dbReference type="Proteomes" id="UP001500751"/>
    </source>
</evidence>
<evidence type="ECO:0000256" key="8">
    <source>
        <dbReference type="ARBA" id="ARBA00023125"/>
    </source>
</evidence>
<dbReference type="Pfam" id="PF02768">
    <property type="entry name" value="DNA_pol3_beta_3"/>
    <property type="match status" value="1"/>
</dbReference>
<dbReference type="InterPro" id="IPR022635">
    <property type="entry name" value="DNA_polIII_beta_C"/>
</dbReference>
<dbReference type="EMBL" id="BAAAQN010000026">
    <property type="protein sequence ID" value="GAA2038250.1"/>
    <property type="molecule type" value="Genomic_DNA"/>
</dbReference>
<evidence type="ECO:0000259" key="12">
    <source>
        <dbReference type="Pfam" id="PF02768"/>
    </source>
</evidence>
<dbReference type="SMART" id="SM00480">
    <property type="entry name" value="POL3Bc"/>
    <property type="match status" value="1"/>
</dbReference>
<evidence type="ECO:0000256" key="7">
    <source>
        <dbReference type="ARBA" id="ARBA00022932"/>
    </source>
</evidence>
<evidence type="ECO:0000256" key="3">
    <source>
        <dbReference type="ARBA" id="ARBA00022490"/>
    </source>
</evidence>
<keyword evidence="6" id="KW-0235">DNA replication</keyword>
<organism evidence="13 14">
    <name type="scientific">Catenulispora yoronensis</name>
    <dbReference type="NCBI Taxonomy" id="450799"/>
    <lineage>
        <taxon>Bacteria</taxon>
        <taxon>Bacillati</taxon>
        <taxon>Actinomycetota</taxon>
        <taxon>Actinomycetes</taxon>
        <taxon>Catenulisporales</taxon>
        <taxon>Catenulisporaceae</taxon>
        <taxon>Catenulispora</taxon>
    </lineage>
</organism>
<comment type="similarity">
    <text evidence="2">Belongs to the beta sliding clamp family.</text>
</comment>
<evidence type="ECO:0008006" key="15">
    <source>
        <dbReference type="Google" id="ProtNLM"/>
    </source>
</evidence>
<dbReference type="InterPro" id="IPR022634">
    <property type="entry name" value="DNA_polIII_beta_N"/>
</dbReference>
<evidence type="ECO:0000259" key="10">
    <source>
        <dbReference type="Pfam" id="PF00712"/>
    </source>
</evidence>
<dbReference type="InterPro" id="IPR001001">
    <property type="entry name" value="DNA_polIII_beta"/>
</dbReference>
<keyword evidence="4" id="KW-0808">Transferase</keyword>
<dbReference type="InterPro" id="IPR022637">
    <property type="entry name" value="DNA_polIII_beta_cen"/>
</dbReference>
<keyword evidence="7" id="KW-0239">DNA-directed DNA polymerase</keyword>
<dbReference type="PANTHER" id="PTHR30478:SF0">
    <property type="entry name" value="BETA SLIDING CLAMP"/>
    <property type="match status" value="1"/>
</dbReference>
<accession>A0ABP5G1I5</accession>
<evidence type="ECO:0000259" key="11">
    <source>
        <dbReference type="Pfam" id="PF02767"/>
    </source>
</evidence>
<evidence type="ECO:0000256" key="9">
    <source>
        <dbReference type="SAM" id="MobiDB-lite"/>
    </source>
</evidence>
<feature type="region of interest" description="Disordered" evidence="9">
    <location>
        <begin position="1"/>
        <end position="27"/>
    </location>
</feature>
<evidence type="ECO:0000313" key="13">
    <source>
        <dbReference type="EMBL" id="GAA2038250.1"/>
    </source>
</evidence>
<dbReference type="InterPro" id="IPR046938">
    <property type="entry name" value="DNA_clamp_sf"/>
</dbReference>
<proteinExistence type="inferred from homology"/>
<dbReference type="Proteomes" id="UP001500751">
    <property type="component" value="Unassembled WGS sequence"/>
</dbReference>
<comment type="caution">
    <text evidence="13">The sequence shown here is derived from an EMBL/GenBank/DDBJ whole genome shotgun (WGS) entry which is preliminary data.</text>
</comment>
<sequence>MDNLMDSLAATPPTAPNSMEGQHVNRTKAKAAAPIPDLHLECDRTALMAALVAATSALPTRPTAPVLAGVRLDAADRELIVSSFDYDVSTRIRMDATVVSAGTVLIEGKRLLDLLKKSRGESVRISTGGAKAVVEPGPSRFELGTLPLAKYPTLPDLPKPGGTVFVQQFLGAIRKVLLAVGQDSAMPALAGVRIELGPDTMTLVATDRYRLAVAEIPWFPDDPEAEHAPLLIPASILKTIANRWKGATGRARIGNGSAGTGADRVVGFAHGAETCTAKLLPGEFVEHRALFAAAYPLGIVVETAPLKAATELITLIADAASPVEMAFAPGEVVVSTGATTAAHGSESVPALYDGPPFAVSFNPAHVLDWLGTCGRGFVRFAIARPSKPVVLTGHDTPTATDNDGVRYLLMPKPAPGQPGQFDPPLPDYLNRAPMLPWHVAEYVAELGDGCRPRARQQARTTKKEVAAALEQLANPLYPDGVADRAGSVLLRNLVAEADTFARWMKASGSACEPGCAYCGRNPK</sequence>
<feature type="domain" description="DNA polymerase III beta sliding clamp central" evidence="11">
    <location>
        <begin position="167"/>
        <end position="284"/>
    </location>
</feature>
<evidence type="ECO:0000256" key="4">
    <source>
        <dbReference type="ARBA" id="ARBA00022679"/>
    </source>
</evidence>